<dbReference type="AlphaFoldDB" id="W2T992"/>
<evidence type="ECO:0000313" key="6">
    <source>
        <dbReference type="EMBL" id="ETN78595.1"/>
    </source>
</evidence>
<dbReference type="PANTHER" id="PTHR11806:SF0">
    <property type="entry name" value="PROTEIN MTO1 HOMOLOG, MITOCHONDRIAL"/>
    <property type="match status" value="1"/>
</dbReference>
<dbReference type="KEGG" id="nai:NECAME_18198"/>
<organism evidence="6 7">
    <name type="scientific">Necator americanus</name>
    <name type="common">Human hookworm</name>
    <dbReference type="NCBI Taxonomy" id="51031"/>
    <lineage>
        <taxon>Eukaryota</taxon>
        <taxon>Metazoa</taxon>
        <taxon>Ecdysozoa</taxon>
        <taxon>Nematoda</taxon>
        <taxon>Chromadorea</taxon>
        <taxon>Rhabditida</taxon>
        <taxon>Rhabditina</taxon>
        <taxon>Rhabditomorpha</taxon>
        <taxon>Strongyloidea</taxon>
        <taxon>Ancylostomatidae</taxon>
        <taxon>Bunostominae</taxon>
        <taxon>Necator</taxon>
    </lineage>
</organism>
<evidence type="ECO:0000256" key="3">
    <source>
        <dbReference type="ARBA" id="ARBA00022630"/>
    </source>
</evidence>
<keyword evidence="7" id="KW-1185">Reference proteome</keyword>
<dbReference type="Gene3D" id="3.50.50.60">
    <property type="entry name" value="FAD/NAD(P)-binding domain"/>
    <property type="match status" value="1"/>
</dbReference>
<accession>W2T992</accession>
<dbReference type="GO" id="GO:0050660">
    <property type="term" value="F:flavin adenine dinucleotide binding"/>
    <property type="evidence" value="ECO:0007669"/>
    <property type="project" value="InterPro"/>
</dbReference>
<comment type="cofactor">
    <cofactor evidence="1">
        <name>FAD</name>
        <dbReference type="ChEBI" id="CHEBI:57692"/>
    </cofactor>
</comment>
<dbReference type="STRING" id="51031.W2T992"/>
<dbReference type="InterPro" id="IPR020595">
    <property type="entry name" value="MnmG-rel_CS"/>
</dbReference>
<sequence>VFLEHEGLDSELIYPQGMSMTFPPEIQLKVMRAIKGLHKYDFVDPKQLHPTLETKKVKGLFLAGQINGTTGYEEAAAQGVVAGINAAASARSEEGMVIRRSQVYAVKVDRIGKYFERNVI</sequence>
<dbReference type="InterPro" id="IPR002218">
    <property type="entry name" value="MnmG-rel"/>
</dbReference>
<proteinExistence type="inferred from homology"/>
<dbReference type="Pfam" id="PF01134">
    <property type="entry name" value="GIDA"/>
    <property type="match status" value="1"/>
</dbReference>
<keyword evidence="4" id="KW-0274">FAD</keyword>
<evidence type="ECO:0000313" key="7">
    <source>
        <dbReference type="Proteomes" id="UP000053676"/>
    </source>
</evidence>
<dbReference type="GO" id="GO:0030488">
    <property type="term" value="P:tRNA methylation"/>
    <property type="evidence" value="ECO:0007669"/>
    <property type="project" value="TreeGrafter"/>
</dbReference>
<gene>
    <name evidence="6" type="ORF">NECAME_18198</name>
</gene>
<dbReference type="GO" id="GO:0005829">
    <property type="term" value="C:cytosol"/>
    <property type="evidence" value="ECO:0007669"/>
    <property type="project" value="TreeGrafter"/>
</dbReference>
<dbReference type="InterPro" id="IPR036188">
    <property type="entry name" value="FAD/NAD-bd_sf"/>
</dbReference>
<dbReference type="PANTHER" id="PTHR11806">
    <property type="entry name" value="GLUCOSE INHIBITED DIVISION PROTEIN A"/>
    <property type="match status" value="1"/>
</dbReference>
<evidence type="ECO:0000259" key="5">
    <source>
        <dbReference type="Pfam" id="PF01134"/>
    </source>
</evidence>
<name>W2T992_NECAM</name>
<dbReference type="OrthoDB" id="3329at2759"/>
<feature type="domain" description="MnmG N-terminal" evidence="5">
    <location>
        <begin position="1"/>
        <end position="93"/>
    </location>
</feature>
<evidence type="ECO:0000256" key="1">
    <source>
        <dbReference type="ARBA" id="ARBA00001974"/>
    </source>
</evidence>
<dbReference type="Proteomes" id="UP000053676">
    <property type="component" value="Unassembled WGS sequence"/>
</dbReference>
<comment type="similarity">
    <text evidence="2">Belongs to the MnmG family.</text>
</comment>
<dbReference type="SUPFAM" id="SSF51905">
    <property type="entry name" value="FAD/NAD(P)-binding domain"/>
    <property type="match status" value="1"/>
</dbReference>
<dbReference type="EMBL" id="KI659836">
    <property type="protein sequence ID" value="ETN78595.1"/>
    <property type="molecule type" value="Genomic_DNA"/>
</dbReference>
<dbReference type="PROSITE" id="PS01281">
    <property type="entry name" value="GIDA_2"/>
    <property type="match status" value="1"/>
</dbReference>
<dbReference type="GO" id="GO:0002098">
    <property type="term" value="P:tRNA wobble uridine modification"/>
    <property type="evidence" value="ECO:0007669"/>
    <property type="project" value="TreeGrafter"/>
</dbReference>
<feature type="non-terminal residue" evidence="6">
    <location>
        <position position="1"/>
    </location>
</feature>
<dbReference type="InterPro" id="IPR040131">
    <property type="entry name" value="MnmG_N"/>
</dbReference>
<keyword evidence="3" id="KW-0285">Flavoprotein</keyword>
<evidence type="ECO:0000256" key="4">
    <source>
        <dbReference type="ARBA" id="ARBA00022827"/>
    </source>
</evidence>
<protein>
    <submittedName>
        <fullName evidence="6">tRNA uridine 5-carboxymethylaminomethyl modification enzyme GidA</fullName>
    </submittedName>
</protein>
<evidence type="ECO:0000256" key="2">
    <source>
        <dbReference type="ARBA" id="ARBA00007653"/>
    </source>
</evidence>
<reference evidence="7" key="1">
    <citation type="journal article" date="2014" name="Nat. Genet.">
        <title>Genome of the human hookworm Necator americanus.</title>
        <authorList>
            <person name="Tang Y.T."/>
            <person name="Gao X."/>
            <person name="Rosa B.A."/>
            <person name="Abubucker S."/>
            <person name="Hallsworth-Pepin K."/>
            <person name="Martin J."/>
            <person name="Tyagi R."/>
            <person name="Heizer E."/>
            <person name="Zhang X."/>
            <person name="Bhonagiri-Palsikar V."/>
            <person name="Minx P."/>
            <person name="Warren W.C."/>
            <person name="Wang Q."/>
            <person name="Zhan B."/>
            <person name="Hotez P.J."/>
            <person name="Sternberg P.W."/>
            <person name="Dougall A."/>
            <person name="Gaze S.T."/>
            <person name="Mulvenna J."/>
            <person name="Sotillo J."/>
            <person name="Ranganathan S."/>
            <person name="Rabelo E.M."/>
            <person name="Wilson R.K."/>
            <person name="Felgner P.L."/>
            <person name="Bethony J."/>
            <person name="Hawdon J.M."/>
            <person name="Gasser R.B."/>
            <person name="Loukas A."/>
            <person name="Mitreva M."/>
        </authorList>
    </citation>
    <scope>NUCLEOTIDE SEQUENCE [LARGE SCALE GENOMIC DNA]</scope>
</reference>